<name>A0ABV6AAN6_9PSEU</name>
<proteinExistence type="predicted"/>
<keyword evidence="4" id="KW-1185">Reference proteome</keyword>
<dbReference type="EMBL" id="JBHLZU010000037">
    <property type="protein sequence ID" value="MFB9909690.1"/>
    <property type="molecule type" value="Genomic_DNA"/>
</dbReference>
<gene>
    <name evidence="3" type="ORF">ACFFQA_37645</name>
</gene>
<evidence type="ECO:0000313" key="4">
    <source>
        <dbReference type="Proteomes" id="UP001589693"/>
    </source>
</evidence>
<dbReference type="RefSeq" id="WP_377862602.1">
    <property type="nucleotide sequence ID" value="NZ_JBHLZU010000037.1"/>
</dbReference>
<dbReference type="Proteomes" id="UP001589693">
    <property type="component" value="Unassembled WGS sequence"/>
</dbReference>
<comment type="caution">
    <text evidence="3">The sequence shown here is derived from an EMBL/GenBank/DDBJ whole genome shotgun (WGS) entry which is preliminary data.</text>
</comment>
<evidence type="ECO:0000256" key="2">
    <source>
        <dbReference type="SAM" id="SignalP"/>
    </source>
</evidence>
<evidence type="ECO:0000313" key="3">
    <source>
        <dbReference type="EMBL" id="MFB9909690.1"/>
    </source>
</evidence>
<feature type="signal peptide" evidence="2">
    <location>
        <begin position="1"/>
        <end position="23"/>
    </location>
</feature>
<evidence type="ECO:0008006" key="5">
    <source>
        <dbReference type="Google" id="ProtNLM"/>
    </source>
</evidence>
<evidence type="ECO:0000256" key="1">
    <source>
        <dbReference type="SAM" id="MobiDB-lite"/>
    </source>
</evidence>
<reference evidence="3 4" key="1">
    <citation type="submission" date="2024-09" db="EMBL/GenBank/DDBJ databases">
        <authorList>
            <person name="Sun Q."/>
            <person name="Mori K."/>
        </authorList>
    </citation>
    <scope>NUCLEOTIDE SEQUENCE [LARGE SCALE GENOMIC DNA]</scope>
    <source>
        <strain evidence="3 4">TBRC 7907</strain>
    </source>
</reference>
<keyword evidence="2" id="KW-0732">Signal</keyword>
<accession>A0ABV6AAN6</accession>
<organism evidence="3 4">
    <name type="scientific">Allokutzneria oryzae</name>
    <dbReference type="NCBI Taxonomy" id="1378989"/>
    <lineage>
        <taxon>Bacteria</taxon>
        <taxon>Bacillati</taxon>
        <taxon>Actinomycetota</taxon>
        <taxon>Actinomycetes</taxon>
        <taxon>Pseudonocardiales</taxon>
        <taxon>Pseudonocardiaceae</taxon>
        <taxon>Allokutzneria</taxon>
    </lineage>
</organism>
<feature type="chain" id="PRO_5047066376" description="DUF2993 domain-containing protein" evidence="2">
    <location>
        <begin position="24"/>
        <end position="183"/>
    </location>
</feature>
<feature type="region of interest" description="Disordered" evidence="1">
    <location>
        <begin position="22"/>
        <end position="42"/>
    </location>
</feature>
<sequence length="183" mass="18734">MRPRGLTRLTVLLLVATTVPGHAEPAPGCAPDRLPKAVPEQGSAEERLAADILAACLTQSPAPQARSRPAANRLRASSVTAKSVTPALGVTVSMDATSLKIVDATLVTAGGRTEFRVADAELGTVELQATSLSGKLFGLIPITLGGGLPVPPLPLPYVKLTDVTVDGVTVTARTAALREVTGD</sequence>
<protein>
    <recommendedName>
        <fullName evidence="5">DUF2993 domain-containing protein</fullName>
    </recommendedName>
</protein>